<evidence type="ECO:0000256" key="2">
    <source>
        <dbReference type="ARBA" id="ARBA00008335"/>
    </source>
</evidence>
<evidence type="ECO:0000256" key="1">
    <source>
        <dbReference type="ARBA" id="ARBA00004155"/>
    </source>
</evidence>
<proteinExistence type="inferred from homology"/>
<dbReference type="EMBL" id="KV784361">
    <property type="protein sequence ID" value="OEU13931.1"/>
    <property type="molecule type" value="Genomic_DNA"/>
</dbReference>
<comment type="catalytic activity">
    <reaction evidence="15">
        <text>L-arginyl-L-alpha-amino acid(out) = L-arginyl-L-alpha-amino acid(in)</text>
        <dbReference type="Rhea" id="RHEA:79371"/>
        <dbReference type="ChEBI" id="CHEBI:84315"/>
    </reaction>
</comment>
<evidence type="ECO:0000256" key="21">
    <source>
        <dbReference type="ARBA" id="ARBA00044985"/>
    </source>
</evidence>
<evidence type="ECO:0000256" key="25">
    <source>
        <dbReference type="SAM" id="MobiDB-lite"/>
    </source>
</evidence>
<comment type="catalytic activity">
    <reaction evidence="18">
        <text>L-histidyl-L-alpha-amino acid(out) = L-histidyl-L-alpha-amino acid(in)</text>
        <dbReference type="Rhea" id="RHEA:79379"/>
        <dbReference type="ChEBI" id="CHEBI:229964"/>
    </reaction>
</comment>
<keyword evidence="4 26" id="KW-0812">Transmembrane</keyword>
<comment type="catalytic activity">
    <reaction evidence="13">
        <text>L-alpha-aminoacyl-L-lysine(out) = L-alpha-aminoacyl-L-lysine(in)</text>
        <dbReference type="Rhea" id="RHEA:79383"/>
        <dbReference type="ChEBI" id="CHEBI:229966"/>
    </reaction>
</comment>
<evidence type="ECO:0000256" key="24">
    <source>
        <dbReference type="ARBA" id="ARBA00046376"/>
    </source>
</evidence>
<dbReference type="InterPro" id="IPR036259">
    <property type="entry name" value="MFS_trans_sf"/>
</dbReference>
<dbReference type="PANTHER" id="PTHR23512">
    <property type="entry name" value="MAJOR FACILITATOR SUPERFAMILY DOMAIN-CONTAINING PROTEIN 1"/>
    <property type="match status" value="1"/>
</dbReference>
<comment type="catalytic activity">
    <reaction evidence="9">
        <text>L-histidyl-glycine(out) = L-histidyl-glycine(in)</text>
        <dbReference type="Rhea" id="RHEA:79395"/>
        <dbReference type="ChEBI" id="CHEBI:229957"/>
    </reaction>
</comment>
<evidence type="ECO:0000256" key="20">
    <source>
        <dbReference type="ARBA" id="ARBA00044924"/>
    </source>
</evidence>
<comment type="catalytic activity">
    <reaction evidence="17">
        <text>L-arginyl-glycine(out) = L-arginyl-glycine(in)</text>
        <dbReference type="Rhea" id="RHEA:79391"/>
        <dbReference type="ChEBI" id="CHEBI:229955"/>
    </reaction>
</comment>
<dbReference type="OrthoDB" id="424834at2759"/>
<feature type="compositionally biased region" description="Basic residues" evidence="25">
    <location>
        <begin position="186"/>
        <end position="195"/>
    </location>
</feature>
<sequence length="438" mass="47534">MKLTMENQQLLSGNKNDNNNYKYDGSLSCLGTTRTPSYSAIAFIGISLLGIVIYGYGLEVINSQKIALIGATIFGLGEGCVVVASRTFVAHAFYGSDGAFAQGVLVAMNNLAMVASKIIIPWLIENENDKKSHMIIGGNSSSKGSNHNDISIGIVACCVAMLTSLVAAILYAAWFGGTPRPQRPQQQRHHHHRHLAQPQEAGENSREMLEKKEKEEHPSKSMISSSMISNMITSTKSYCQKLPLTFWIVAIGRAIFVVTFKVFSHNSNSILMEKFGVGAVAAGRKSSLHEMFTLFSPLVGYLAYRSPGGIVMWLFGAAVLGTISIATITFLPATTIQEYLPGGALTPMAGISVAHGIFIPICLAVIPLTVPEDQLGSAFSVVEAIGSIFSLTNIAFGWLRDTTGNYHAPMELLFVYSFIGTCLVWYTRNHIRLQQPNE</sequence>
<keyword evidence="3" id="KW-0813">Transport</keyword>
<dbReference type="Gene3D" id="1.20.1250.20">
    <property type="entry name" value="MFS general substrate transporter like domains"/>
    <property type="match status" value="1"/>
</dbReference>
<evidence type="ECO:0000256" key="23">
    <source>
        <dbReference type="ARBA" id="ARBA00045709"/>
    </source>
</evidence>
<evidence type="ECO:0000256" key="3">
    <source>
        <dbReference type="ARBA" id="ARBA00022448"/>
    </source>
</evidence>
<comment type="similarity">
    <text evidence="2">Belongs to the major facilitator superfamily.</text>
</comment>
<feature type="compositionally biased region" description="Basic and acidic residues" evidence="25">
    <location>
        <begin position="203"/>
        <end position="219"/>
    </location>
</feature>
<dbReference type="InParanoid" id="A0A1E7F6X7"/>
<feature type="transmembrane region" description="Helical" evidence="26">
    <location>
        <begin position="406"/>
        <end position="426"/>
    </location>
</feature>
<evidence type="ECO:0000256" key="15">
    <source>
        <dbReference type="ARBA" id="ARBA00044899"/>
    </source>
</evidence>
<comment type="catalytic activity">
    <reaction evidence="12">
        <text>L-lysyl-L-alpha-amino acid(out) = L-lysyl-L-alpha-amino acid(in)</text>
        <dbReference type="Rhea" id="RHEA:79387"/>
        <dbReference type="ChEBI" id="CHEBI:229965"/>
    </reaction>
</comment>
<evidence type="ECO:0000313" key="28">
    <source>
        <dbReference type="Proteomes" id="UP000095751"/>
    </source>
</evidence>
<comment type="catalytic activity">
    <reaction evidence="11">
        <text>L-alpha-aminoacyl-L-histidine(out) = L-alpha-aminoacyl-L-histidine(in)</text>
        <dbReference type="Rhea" id="RHEA:79375"/>
        <dbReference type="ChEBI" id="CHEBI:229967"/>
    </reaction>
</comment>
<evidence type="ECO:0000256" key="8">
    <source>
        <dbReference type="ARBA" id="ARBA00044876"/>
    </source>
</evidence>
<keyword evidence="28" id="KW-1185">Reference proteome</keyword>
<evidence type="ECO:0000256" key="5">
    <source>
        <dbReference type="ARBA" id="ARBA00022989"/>
    </source>
</evidence>
<gene>
    <name evidence="27" type="ORF">FRACYDRAFT_242284</name>
</gene>
<evidence type="ECO:0000256" key="6">
    <source>
        <dbReference type="ARBA" id="ARBA00023136"/>
    </source>
</evidence>
<comment type="function">
    <text evidence="23">Lysosomal dipeptide uniporter that selectively exports lysine, arginine or histidine-containing dipeptides with a net positive charge from the lysosome lumen into the cytosol. Could play a role in a specific type of protein O-glycosylation indirectly regulating macrophages migration and tissue invasion. Also essential for liver homeostasis.</text>
</comment>
<dbReference type="KEGG" id="fcy:FRACYDRAFT_242284"/>
<feature type="transmembrane region" description="Helical" evidence="26">
    <location>
        <begin position="68"/>
        <end position="94"/>
    </location>
</feature>
<feature type="transmembrane region" description="Helical" evidence="26">
    <location>
        <begin position="244"/>
        <end position="264"/>
    </location>
</feature>
<keyword evidence="5 26" id="KW-1133">Transmembrane helix</keyword>
<feature type="transmembrane region" description="Helical" evidence="26">
    <location>
        <begin position="37"/>
        <end position="56"/>
    </location>
</feature>
<evidence type="ECO:0000256" key="26">
    <source>
        <dbReference type="SAM" id="Phobius"/>
    </source>
</evidence>
<comment type="catalytic activity">
    <reaction evidence="19">
        <text>L-alanyl-L-lysine(out) = L-alanyl-L-lysine(in)</text>
        <dbReference type="Rhea" id="RHEA:79415"/>
        <dbReference type="ChEBI" id="CHEBI:192470"/>
    </reaction>
</comment>
<evidence type="ECO:0000256" key="13">
    <source>
        <dbReference type="ARBA" id="ARBA00044893"/>
    </source>
</evidence>
<feature type="transmembrane region" description="Helical" evidence="26">
    <location>
        <begin position="100"/>
        <end position="124"/>
    </location>
</feature>
<keyword evidence="6 26" id="KW-0472">Membrane</keyword>
<dbReference type="GO" id="GO:0005765">
    <property type="term" value="C:lysosomal membrane"/>
    <property type="evidence" value="ECO:0007669"/>
    <property type="project" value="UniProtKB-SubCell"/>
</dbReference>
<feature type="region of interest" description="Disordered" evidence="25">
    <location>
        <begin position="181"/>
        <end position="220"/>
    </location>
</feature>
<keyword evidence="7" id="KW-0458">Lysosome</keyword>
<protein>
    <recommendedName>
        <fullName evidence="21">Lysosomal dipeptide transporter MFSD1</fullName>
    </recommendedName>
    <alternativeName>
        <fullName evidence="22">Major facilitator superfamily domain-containing protein 1</fullName>
    </alternativeName>
</protein>
<comment type="subunit">
    <text evidence="24">Homodimer. Interacts with lysosomal protein GLMP (via lumenal domain); the interaction starts while both proteins are still in the endoplasmic reticulum and is required for stabilization of MFSD1 in lysosomes but has no direct effect on its targeting to lysosomes or transporter activity.</text>
</comment>
<reference evidence="27 28" key="1">
    <citation type="submission" date="2016-09" db="EMBL/GenBank/DDBJ databases">
        <title>Extensive genetic diversity and differential bi-allelic expression allows diatom success in the polar Southern Ocean.</title>
        <authorList>
            <consortium name="DOE Joint Genome Institute"/>
            <person name="Mock T."/>
            <person name="Otillar R.P."/>
            <person name="Strauss J."/>
            <person name="Dupont C."/>
            <person name="Frickenhaus S."/>
            <person name="Maumus F."/>
            <person name="Mcmullan M."/>
            <person name="Sanges R."/>
            <person name="Schmutz J."/>
            <person name="Toseland A."/>
            <person name="Valas R."/>
            <person name="Veluchamy A."/>
            <person name="Ward B.J."/>
            <person name="Allen A."/>
            <person name="Barry K."/>
            <person name="Falciatore A."/>
            <person name="Ferrante M."/>
            <person name="Fortunato A.E."/>
            <person name="Gloeckner G."/>
            <person name="Gruber A."/>
            <person name="Hipkin R."/>
            <person name="Janech M."/>
            <person name="Kroth P."/>
            <person name="Leese F."/>
            <person name="Lindquist E."/>
            <person name="Lyon B.R."/>
            <person name="Martin J."/>
            <person name="Mayer C."/>
            <person name="Parker M."/>
            <person name="Quesneville H."/>
            <person name="Raymond J."/>
            <person name="Uhlig C."/>
            <person name="Valentin K.U."/>
            <person name="Worden A.Z."/>
            <person name="Armbrust E.V."/>
            <person name="Bowler C."/>
            <person name="Green B."/>
            <person name="Moulton V."/>
            <person name="Van Oosterhout C."/>
            <person name="Grigoriev I."/>
        </authorList>
    </citation>
    <scope>NUCLEOTIDE SEQUENCE [LARGE SCALE GENOMIC DNA]</scope>
    <source>
        <strain evidence="27 28">CCMP1102</strain>
    </source>
</reference>
<evidence type="ECO:0000256" key="9">
    <source>
        <dbReference type="ARBA" id="ARBA00044878"/>
    </source>
</evidence>
<evidence type="ECO:0000256" key="18">
    <source>
        <dbReference type="ARBA" id="ARBA00044912"/>
    </source>
</evidence>
<dbReference type="Pfam" id="PF07690">
    <property type="entry name" value="MFS_1"/>
    <property type="match status" value="1"/>
</dbReference>
<evidence type="ECO:0000256" key="22">
    <source>
        <dbReference type="ARBA" id="ARBA00045018"/>
    </source>
</evidence>
<evidence type="ECO:0000256" key="4">
    <source>
        <dbReference type="ARBA" id="ARBA00022692"/>
    </source>
</evidence>
<feature type="transmembrane region" description="Helical" evidence="26">
    <location>
        <begin position="310"/>
        <end position="333"/>
    </location>
</feature>
<evidence type="ECO:0000256" key="14">
    <source>
        <dbReference type="ARBA" id="ARBA00044898"/>
    </source>
</evidence>
<evidence type="ECO:0000256" key="17">
    <source>
        <dbReference type="ARBA" id="ARBA00044903"/>
    </source>
</evidence>
<evidence type="ECO:0000256" key="7">
    <source>
        <dbReference type="ARBA" id="ARBA00023228"/>
    </source>
</evidence>
<dbReference type="InterPro" id="IPR052187">
    <property type="entry name" value="MFSD1"/>
</dbReference>
<dbReference type="SUPFAM" id="SSF103473">
    <property type="entry name" value="MFS general substrate transporter"/>
    <property type="match status" value="1"/>
</dbReference>
<dbReference type="AlphaFoldDB" id="A0A1E7F6X7"/>
<evidence type="ECO:0000256" key="12">
    <source>
        <dbReference type="ARBA" id="ARBA00044891"/>
    </source>
</evidence>
<comment type="catalytic activity">
    <reaction evidence="10">
        <text>L-alpha-aminoacyl-L-arginine(out) = L-alpha-aminoacyl-L-arginine(in)</text>
        <dbReference type="Rhea" id="RHEA:79367"/>
        <dbReference type="ChEBI" id="CHEBI:229968"/>
    </reaction>
</comment>
<comment type="catalytic activity">
    <reaction evidence="16">
        <text>L-lysyl-L-lysine(out) = L-lysyl-L-lysine(in)</text>
        <dbReference type="Rhea" id="RHEA:79403"/>
        <dbReference type="ChEBI" id="CHEBI:229956"/>
    </reaction>
</comment>
<name>A0A1E7F6X7_9STRA</name>
<dbReference type="InterPro" id="IPR011701">
    <property type="entry name" value="MFS"/>
</dbReference>
<dbReference type="Proteomes" id="UP000095751">
    <property type="component" value="Unassembled WGS sequence"/>
</dbReference>
<evidence type="ECO:0000313" key="27">
    <source>
        <dbReference type="EMBL" id="OEU13931.1"/>
    </source>
</evidence>
<accession>A0A1E7F6X7</accession>
<dbReference type="PANTHER" id="PTHR23512:SF3">
    <property type="entry name" value="MAJOR FACILITATOR SUPERFAMILY DOMAIN-CONTAINING PROTEIN 1"/>
    <property type="match status" value="1"/>
</dbReference>
<comment type="catalytic activity">
    <reaction evidence="20">
        <text>L-lysyl-glycine(out) = L-lysyl-glycine(in)</text>
        <dbReference type="Rhea" id="RHEA:79407"/>
        <dbReference type="ChEBI" id="CHEBI:191202"/>
    </reaction>
</comment>
<comment type="subcellular location">
    <subcellularLocation>
        <location evidence="1">Lysosome membrane</location>
        <topology evidence="1">Multi-pass membrane protein</topology>
    </subcellularLocation>
</comment>
<comment type="catalytic activity">
    <reaction evidence="8">
        <text>L-lysyl-L-alanine(out) = L-lysyl-L-alanine(in)</text>
        <dbReference type="Rhea" id="RHEA:79399"/>
        <dbReference type="ChEBI" id="CHEBI:229954"/>
    </reaction>
</comment>
<feature type="transmembrane region" description="Helical" evidence="26">
    <location>
        <begin position="150"/>
        <end position="174"/>
    </location>
</feature>
<evidence type="ECO:0000256" key="16">
    <source>
        <dbReference type="ARBA" id="ARBA00044900"/>
    </source>
</evidence>
<evidence type="ECO:0000256" key="19">
    <source>
        <dbReference type="ARBA" id="ARBA00044919"/>
    </source>
</evidence>
<dbReference type="GO" id="GO:0022857">
    <property type="term" value="F:transmembrane transporter activity"/>
    <property type="evidence" value="ECO:0007669"/>
    <property type="project" value="InterPro"/>
</dbReference>
<evidence type="ECO:0000256" key="11">
    <source>
        <dbReference type="ARBA" id="ARBA00044884"/>
    </source>
</evidence>
<comment type="catalytic activity">
    <reaction evidence="14">
        <text>L-aspartyl-L-lysine(out) = L-aspartyl-L-lysine(in)</text>
        <dbReference type="Rhea" id="RHEA:79411"/>
        <dbReference type="ChEBI" id="CHEBI:229953"/>
    </reaction>
</comment>
<feature type="transmembrane region" description="Helical" evidence="26">
    <location>
        <begin position="345"/>
        <end position="366"/>
    </location>
</feature>
<feature type="transmembrane region" description="Helical" evidence="26">
    <location>
        <begin position="378"/>
        <end position="400"/>
    </location>
</feature>
<organism evidence="27 28">
    <name type="scientific">Fragilariopsis cylindrus CCMP1102</name>
    <dbReference type="NCBI Taxonomy" id="635003"/>
    <lineage>
        <taxon>Eukaryota</taxon>
        <taxon>Sar</taxon>
        <taxon>Stramenopiles</taxon>
        <taxon>Ochrophyta</taxon>
        <taxon>Bacillariophyta</taxon>
        <taxon>Bacillariophyceae</taxon>
        <taxon>Bacillariophycidae</taxon>
        <taxon>Bacillariales</taxon>
        <taxon>Bacillariaceae</taxon>
        <taxon>Fragilariopsis</taxon>
    </lineage>
</organism>
<evidence type="ECO:0000256" key="10">
    <source>
        <dbReference type="ARBA" id="ARBA00044881"/>
    </source>
</evidence>